<accession>A0ABW5CD24</accession>
<dbReference type="PANTHER" id="PTHR33371">
    <property type="entry name" value="INTERMEMBRANE PHOSPHOLIPID TRANSPORT SYSTEM BINDING PROTEIN MLAD-RELATED"/>
    <property type="match status" value="1"/>
</dbReference>
<feature type="domain" description="Mce/MlaD" evidence="2">
    <location>
        <begin position="40"/>
        <end position="115"/>
    </location>
</feature>
<dbReference type="InterPro" id="IPR003399">
    <property type="entry name" value="Mce/MlaD"/>
</dbReference>
<dbReference type="RefSeq" id="WP_377316064.1">
    <property type="nucleotide sequence ID" value="NZ_JBHUIY010000017.1"/>
</dbReference>
<keyword evidence="1" id="KW-0472">Membrane</keyword>
<keyword evidence="1" id="KW-1133">Transmembrane helix</keyword>
<gene>
    <name evidence="3" type="ORF">ACFSNB_10010</name>
</gene>
<protein>
    <submittedName>
        <fullName evidence="3">MlaD family protein</fullName>
    </submittedName>
</protein>
<evidence type="ECO:0000256" key="1">
    <source>
        <dbReference type="SAM" id="Phobius"/>
    </source>
</evidence>
<organism evidence="3 4">
    <name type="scientific">Phaeospirillum tilakii</name>
    <dbReference type="NCBI Taxonomy" id="741673"/>
    <lineage>
        <taxon>Bacteria</taxon>
        <taxon>Pseudomonadati</taxon>
        <taxon>Pseudomonadota</taxon>
        <taxon>Alphaproteobacteria</taxon>
        <taxon>Rhodospirillales</taxon>
        <taxon>Rhodospirillaceae</taxon>
        <taxon>Phaeospirillum</taxon>
    </lineage>
</organism>
<evidence type="ECO:0000313" key="3">
    <source>
        <dbReference type="EMBL" id="MFD2234141.1"/>
    </source>
</evidence>
<proteinExistence type="predicted"/>
<keyword evidence="4" id="KW-1185">Reference proteome</keyword>
<keyword evidence="1" id="KW-0812">Transmembrane</keyword>
<evidence type="ECO:0000259" key="2">
    <source>
        <dbReference type="Pfam" id="PF02470"/>
    </source>
</evidence>
<reference evidence="4" key="1">
    <citation type="journal article" date="2019" name="Int. J. Syst. Evol. Microbiol.">
        <title>The Global Catalogue of Microorganisms (GCM) 10K type strain sequencing project: providing services to taxonomists for standard genome sequencing and annotation.</title>
        <authorList>
            <consortium name="The Broad Institute Genomics Platform"/>
            <consortium name="The Broad Institute Genome Sequencing Center for Infectious Disease"/>
            <person name="Wu L."/>
            <person name="Ma J."/>
        </authorList>
    </citation>
    <scope>NUCLEOTIDE SEQUENCE [LARGE SCALE GENOMIC DNA]</scope>
    <source>
        <strain evidence="4">KCTC 15012</strain>
    </source>
</reference>
<feature type="transmembrane region" description="Helical" evidence="1">
    <location>
        <begin position="9"/>
        <end position="30"/>
    </location>
</feature>
<dbReference type="EMBL" id="JBHUIY010000017">
    <property type="protein sequence ID" value="MFD2234141.1"/>
    <property type="molecule type" value="Genomic_DNA"/>
</dbReference>
<dbReference type="Proteomes" id="UP001597296">
    <property type="component" value="Unassembled WGS sequence"/>
</dbReference>
<dbReference type="Pfam" id="PF02470">
    <property type="entry name" value="MlaD"/>
    <property type="match status" value="1"/>
</dbReference>
<sequence>MVSRNDRDTVIGGVVLLAGMLAMMLVFFVGNQVRGEQSDYDLIARFNRADGVTVGTAVRLSGAQVGTVAAQALDGRYRALLTLRLQGDVHLPADTAALIQTDGLLGAKFLELRPGGEEDELKPGQEIQYTQDAVVIEDLLELIIQQARAKRGYLDRPLPATIN</sequence>
<dbReference type="InterPro" id="IPR052336">
    <property type="entry name" value="MlaD_Phospholipid_Transporter"/>
</dbReference>
<name>A0ABW5CD24_9PROT</name>
<comment type="caution">
    <text evidence="3">The sequence shown here is derived from an EMBL/GenBank/DDBJ whole genome shotgun (WGS) entry which is preliminary data.</text>
</comment>
<evidence type="ECO:0000313" key="4">
    <source>
        <dbReference type="Proteomes" id="UP001597296"/>
    </source>
</evidence>
<dbReference type="PANTHER" id="PTHR33371:SF4">
    <property type="entry name" value="INTERMEMBRANE PHOSPHOLIPID TRANSPORT SYSTEM BINDING PROTEIN MLAD"/>
    <property type="match status" value="1"/>
</dbReference>